<keyword evidence="3" id="KW-0342">GTP-binding</keyword>
<dbReference type="GeneTree" id="ENSGT00940000162556"/>
<dbReference type="Proteomes" id="UP000018467">
    <property type="component" value="Unassembled WGS sequence"/>
</dbReference>
<keyword evidence="2" id="KW-0547">Nucleotide-binding</keyword>
<dbReference type="SUPFAM" id="SSF52540">
    <property type="entry name" value="P-loop containing nucleoside triphosphate hydrolases"/>
    <property type="match status" value="1"/>
</dbReference>
<evidence type="ECO:0000256" key="2">
    <source>
        <dbReference type="ARBA" id="ARBA00022741"/>
    </source>
</evidence>
<dbReference type="Bgee" id="ENSAMXG00000009216">
    <property type="expression patterns" value="Expressed in intestine"/>
</dbReference>
<reference evidence="5" key="3">
    <citation type="submission" date="2025-08" db="UniProtKB">
        <authorList>
            <consortium name="Ensembl"/>
        </authorList>
    </citation>
    <scope>IDENTIFICATION</scope>
</reference>
<organism evidence="5 6">
    <name type="scientific">Astyanax mexicanus</name>
    <name type="common">Blind cave fish</name>
    <name type="synonym">Astyanax fasciatus mexicanus</name>
    <dbReference type="NCBI Taxonomy" id="7994"/>
    <lineage>
        <taxon>Eukaryota</taxon>
        <taxon>Metazoa</taxon>
        <taxon>Chordata</taxon>
        <taxon>Craniata</taxon>
        <taxon>Vertebrata</taxon>
        <taxon>Euteleostomi</taxon>
        <taxon>Actinopterygii</taxon>
        <taxon>Neopterygii</taxon>
        <taxon>Teleostei</taxon>
        <taxon>Ostariophysi</taxon>
        <taxon>Characiformes</taxon>
        <taxon>Characoidei</taxon>
        <taxon>Acestrorhamphidae</taxon>
        <taxon>Acestrorhamphinae</taxon>
        <taxon>Astyanax</taxon>
    </lineage>
</organism>
<proteinExistence type="inferred from homology"/>
<dbReference type="PANTHER" id="PTHR10903:SF170">
    <property type="entry name" value="GTPASE IMAP FAMILY MEMBER 7"/>
    <property type="match status" value="1"/>
</dbReference>
<dbReference type="InterPro" id="IPR006703">
    <property type="entry name" value="G_AIG1"/>
</dbReference>
<dbReference type="Gene3D" id="3.40.50.300">
    <property type="entry name" value="P-loop containing nucleotide triphosphate hydrolases"/>
    <property type="match status" value="1"/>
</dbReference>
<dbReference type="FunFam" id="3.40.50.300:FF:001809">
    <property type="entry name" value="Si:ch1073-365p7.2"/>
    <property type="match status" value="1"/>
</dbReference>
<accession>W5KPF7</accession>
<reference evidence="6" key="2">
    <citation type="journal article" date="2014" name="Nat. Commun.">
        <title>The cavefish genome reveals candidate genes for eye loss.</title>
        <authorList>
            <person name="McGaugh S.E."/>
            <person name="Gross J.B."/>
            <person name="Aken B."/>
            <person name="Blin M."/>
            <person name="Borowsky R."/>
            <person name="Chalopin D."/>
            <person name="Hinaux H."/>
            <person name="Jeffery W.R."/>
            <person name="Keene A."/>
            <person name="Ma L."/>
            <person name="Minx P."/>
            <person name="Murphy D."/>
            <person name="O'Quin K.E."/>
            <person name="Retaux S."/>
            <person name="Rohner N."/>
            <person name="Searle S.M."/>
            <person name="Stahl B.A."/>
            <person name="Tabin C."/>
            <person name="Volff J.N."/>
            <person name="Yoshizawa M."/>
            <person name="Warren W.C."/>
        </authorList>
    </citation>
    <scope>NUCLEOTIDE SEQUENCE [LARGE SCALE GENOMIC DNA]</scope>
    <source>
        <strain evidence="6">female</strain>
    </source>
</reference>
<dbReference type="AlphaFoldDB" id="W5KPF7"/>
<dbReference type="InterPro" id="IPR027417">
    <property type="entry name" value="P-loop_NTPase"/>
</dbReference>
<keyword evidence="6" id="KW-1185">Reference proteome</keyword>
<dbReference type="GO" id="GO:0005525">
    <property type="term" value="F:GTP binding"/>
    <property type="evidence" value="ECO:0007669"/>
    <property type="project" value="UniProtKB-KW"/>
</dbReference>
<dbReference type="PROSITE" id="PS51720">
    <property type="entry name" value="G_AIG1"/>
    <property type="match status" value="1"/>
</dbReference>
<dbReference type="HOGENOM" id="CLU_010468_2_1_1"/>
<dbReference type="Ensembl" id="ENSAMXT00000009469.2">
    <property type="protein sequence ID" value="ENSAMXP00000009469.2"/>
    <property type="gene ID" value="ENSAMXG00000009216.2"/>
</dbReference>
<dbReference type="PANTHER" id="PTHR10903">
    <property type="entry name" value="GTPASE, IMAP FAMILY MEMBER-RELATED"/>
    <property type="match status" value="1"/>
</dbReference>
<evidence type="ECO:0000313" key="6">
    <source>
        <dbReference type="Proteomes" id="UP000018467"/>
    </source>
</evidence>
<name>W5KPF7_ASTMX</name>
<comment type="similarity">
    <text evidence="1">Belongs to the TRAFAC class TrmE-Era-EngA-EngB-Septin-like GTPase superfamily. AIG1/Toc34/Toc159-like paraseptin GTPase family. IAN subfamily.</text>
</comment>
<evidence type="ECO:0000256" key="1">
    <source>
        <dbReference type="ARBA" id="ARBA00008535"/>
    </source>
</evidence>
<evidence type="ECO:0000256" key="3">
    <source>
        <dbReference type="ARBA" id="ARBA00023134"/>
    </source>
</evidence>
<evidence type="ECO:0000313" key="5">
    <source>
        <dbReference type="Ensembl" id="ENSAMXP00000009469.2"/>
    </source>
</evidence>
<reference evidence="5" key="4">
    <citation type="submission" date="2025-09" db="UniProtKB">
        <authorList>
            <consortium name="Ensembl"/>
        </authorList>
    </citation>
    <scope>IDENTIFICATION</scope>
</reference>
<dbReference type="Pfam" id="PF04548">
    <property type="entry name" value="AIG1"/>
    <property type="match status" value="1"/>
</dbReference>
<dbReference type="InterPro" id="IPR045058">
    <property type="entry name" value="GIMA/IAN/Toc"/>
</dbReference>
<dbReference type="InParanoid" id="W5KPF7"/>
<evidence type="ECO:0000259" key="4">
    <source>
        <dbReference type="PROSITE" id="PS51720"/>
    </source>
</evidence>
<reference evidence="6" key="1">
    <citation type="submission" date="2013-03" db="EMBL/GenBank/DDBJ databases">
        <authorList>
            <person name="Jeffery W."/>
            <person name="Warren W."/>
            <person name="Wilson R.K."/>
        </authorList>
    </citation>
    <scope>NUCLEOTIDE SEQUENCE</scope>
    <source>
        <strain evidence="6">female</strain>
    </source>
</reference>
<dbReference type="STRING" id="7994.ENSAMXP00000009469"/>
<sequence>MEPEGPPAYDEIGKHFPPEHEGLNVPVLILVLLGRRNVGKTVTGNTILGSKKFETGVKTTRTVKKLGWVDGVRVAVVDTPGWSVFGLVSAEQVRGELLRSDMLSSFGRRTFLLVIPVDEFSSRECQAVEENLRILGSDVWKHTMVLFSYGDELRGRSIEEHIKKSGRSLQKILHMCDYRYHVFNNKLTDSYYQVSQLIQTVRKM</sequence>
<feature type="domain" description="AIG1-type G" evidence="4">
    <location>
        <begin position="25"/>
        <end position="204"/>
    </location>
</feature>
<protein>
    <submittedName>
        <fullName evidence="5">GTPase IMAP family member 4-like</fullName>
    </submittedName>
</protein>